<feature type="compositionally biased region" description="Basic and acidic residues" evidence="1">
    <location>
        <begin position="16"/>
        <end position="25"/>
    </location>
</feature>
<organism evidence="2 3">
    <name type="scientific">Auricularia subglabra (strain TFB-10046 / SS5)</name>
    <name type="common">White-rot fungus</name>
    <name type="synonym">Auricularia delicata (strain TFB10046)</name>
    <dbReference type="NCBI Taxonomy" id="717982"/>
    <lineage>
        <taxon>Eukaryota</taxon>
        <taxon>Fungi</taxon>
        <taxon>Dikarya</taxon>
        <taxon>Basidiomycota</taxon>
        <taxon>Agaricomycotina</taxon>
        <taxon>Agaricomycetes</taxon>
        <taxon>Auriculariales</taxon>
        <taxon>Auriculariaceae</taxon>
        <taxon>Auricularia</taxon>
    </lineage>
</organism>
<proteinExistence type="predicted"/>
<accession>J0D1C7</accession>
<dbReference type="AlphaFoldDB" id="J0D1C7"/>
<feature type="region of interest" description="Disordered" evidence="1">
    <location>
        <begin position="13"/>
        <end position="146"/>
    </location>
</feature>
<evidence type="ECO:0000313" key="3">
    <source>
        <dbReference type="Proteomes" id="UP000006514"/>
    </source>
</evidence>
<evidence type="ECO:0000256" key="1">
    <source>
        <dbReference type="SAM" id="MobiDB-lite"/>
    </source>
</evidence>
<protein>
    <submittedName>
        <fullName evidence="2">Uncharacterized protein</fullName>
    </submittedName>
</protein>
<feature type="compositionally biased region" description="Polar residues" evidence="1">
    <location>
        <begin position="106"/>
        <end position="120"/>
    </location>
</feature>
<dbReference type="EMBL" id="JH687812">
    <property type="protein sequence ID" value="EJD39554.1"/>
    <property type="molecule type" value="Genomic_DNA"/>
</dbReference>
<name>J0D1C7_AURST</name>
<feature type="compositionally biased region" description="Acidic residues" evidence="1">
    <location>
        <begin position="87"/>
        <end position="99"/>
    </location>
</feature>
<dbReference type="InParanoid" id="J0D1C7"/>
<keyword evidence="3" id="KW-1185">Reference proteome</keyword>
<evidence type="ECO:0000313" key="2">
    <source>
        <dbReference type="EMBL" id="EJD39554.1"/>
    </source>
</evidence>
<dbReference type="KEGG" id="adl:AURDEDRAFT_116099"/>
<feature type="compositionally biased region" description="Low complexity" evidence="1">
    <location>
        <begin position="126"/>
        <end position="146"/>
    </location>
</feature>
<gene>
    <name evidence="2" type="ORF">AURDEDRAFT_116099</name>
</gene>
<dbReference type="Proteomes" id="UP000006514">
    <property type="component" value="Unassembled WGS sequence"/>
</dbReference>
<reference evidence="3" key="1">
    <citation type="journal article" date="2012" name="Science">
        <title>The Paleozoic origin of enzymatic lignin decomposition reconstructed from 31 fungal genomes.</title>
        <authorList>
            <person name="Floudas D."/>
            <person name="Binder M."/>
            <person name="Riley R."/>
            <person name="Barry K."/>
            <person name="Blanchette R.A."/>
            <person name="Henrissat B."/>
            <person name="Martinez A.T."/>
            <person name="Otillar R."/>
            <person name="Spatafora J.W."/>
            <person name="Yadav J.S."/>
            <person name="Aerts A."/>
            <person name="Benoit I."/>
            <person name="Boyd A."/>
            <person name="Carlson A."/>
            <person name="Copeland A."/>
            <person name="Coutinho P.M."/>
            <person name="de Vries R.P."/>
            <person name="Ferreira P."/>
            <person name="Findley K."/>
            <person name="Foster B."/>
            <person name="Gaskell J."/>
            <person name="Glotzer D."/>
            <person name="Gorecki P."/>
            <person name="Heitman J."/>
            <person name="Hesse C."/>
            <person name="Hori C."/>
            <person name="Igarashi K."/>
            <person name="Jurgens J.A."/>
            <person name="Kallen N."/>
            <person name="Kersten P."/>
            <person name="Kohler A."/>
            <person name="Kuees U."/>
            <person name="Kumar T.K.A."/>
            <person name="Kuo A."/>
            <person name="LaButti K."/>
            <person name="Larrondo L.F."/>
            <person name="Lindquist E."/>
            <person name="Ling A."/>
            <person name="Lombard V."/>
            <person name="Lucas S."/>
            <person name="Lundell T."/>
            <person name="Martin R."/>
            <person name="McLaughlin D.J."/>
            <person name="Morgenstern I."/>
            <person name="Morin E."/>
            <person name="Murat C."/>
            <person name="Nagy L.G."/>
            <person name="Nolan M."/>
            <person name="Ohm R.A."/>
            <person name="Patyshakuliyeva A."/>
            <person name="Rokas A."/>
            <person name="Ruiz-Duenas F.J."/>
            <person name="Sabat G."/>
            <person name="Salamov A."/>
            <person name="Samejima M."/>
            <person name="Schmutz J."/>
            <person name="Slot J.C."/>
            <person name="St John F."/>
            <person name="Stenlid J."/>
            <person name="Sun H."/>
            <person name="Sun S."/>
            <person name="Syed K."/>
            <person name="Tsang A."/>
            <person name="Wiebenga A."/>
            <person name="Young D."/>
            <person name="Pisabarro A."/>
            <person name="Eastwood D.C."/>
            <person name="Martin F."/>
            <person name="Cullen D."/>
            <person name="Grigoriev I.V."/>
            <person name="Hibbett D.S."/>
        </authorList>
    </citation>
    <scope>NUCLEOTIDE SEQUENCE [LARGE SCALE GENOMIC DNA]</scope>
    <source>
        <strain evidence="3">TFB10046</strain>
    </source>
</reference>
<sequence length="208" mass="22623">MPDDIRELCQDIATAEARKHREQYPDYKYSPRARTDRRPPTAAKPKSRGRKKAADDDADDDYVGHGLELYLPERPTLRARSRRTVVVDEDDEYEEEEDMTVAAESDASSVSGATAVSNYSDSDRGSTATAPASPSPTTSSLSLSEPVSACTPATTVLAEEGADAFADKINPDLMSWSFGMPTPRLACAFLSRVFLVVAGTSLRQLDGR</sequence>